<dbReference type="CDD" id="cd00685">
    <property type="entry name" value="Trans_IPPS_HT"/>
    <property type="match status" value="1"/>
</dbReference>
<dbReference type="AlphaFoldDB" id="T0Z5Q6"/>
<dbReference type="GO" id="GO:0046872">
    <property type="term" value="F:metal ion binding"/>
    <property type="evidence" value="ECO:0007669"/>
    <property type="project" value="UniProtKB-KW"/>
</dbReference>
<comment type="cofactor">
    <cofactor evidence="1">
        <name>Mg(2+)</name>
        <dbReference type="ChEBI" id="CHEBI:18420"/>
    </cofactor>
</comment>
<dbReference type="PANTHER" id="PTHR12001">
    <property type="entry name" value="GERANYLGERANYL PYROPHOSPHATE SYNTHASE"/>
    <property type="match status" value="1"/>
</dbReference>
<dbReference type="PROSITE" id="PS00723">
    <property type="entry name" value="POLYPRENYL_SYNTHASE_1"/>
    <property type="match status" value="1"/>
</dbReference>
<sequence length="222" mass="23916">MTPPAPSPPTPPIELPLESIVGPTIGTEGARELSGLLPVLVQDLTEIDWRLQEVLGSKYSHLTEAARYACSTGGKRIRPLLMAATFRALGQESTTPIRSLCAASQLIHTATLVHDDVIDHAETRRGQPSMPRAFGMPLSIVTGDYLFVRAFQLAAEYPRSIILRSAEACADLVEGEVLQDSAQFDLSRGREHYFRVIERKTAALIASALGSVAEIAGSTPAI</sequence>
<evidence type="ECO:0000256" key="4">
    <source>
        <dbReference type="ARBA" id="ARBA00022723"/>
    </source>
</evidence>
<evidence type="ECO:0000256" key="3">
    <source>
        <dbReference type="ARBA" id="ARBA00022679"/>
    </source>
</evidence>
<dbReference type="Pfam" id="PF00348">
    <property type="entry name" value="polyprenyl_synt"/>
    <property type="match status" value="1"/>
</dbReference>
<feature type="non-terminal residue" evidence="6">
    <location>
        <position position="222"/>
    </location>
</feature>
<keyword evidence="4" id="KW-0479">Metal-binding</keyword>
<dbReference type="InterPro" id="IPR033749">
    <property type="entry name" value="Polyprenyl_synt_CS"/>
</dbReference>
<protein>
    <submittedName>
        <fullName evidence="6">Trans-hexaprenyltranstransferase</fullName>
    </submittedName>
</protein>
<dbReference type="Gene3D" id="1.10.600.10">
    <property type="entry name" value="Farnesyl Diphosphate Synthase"/>
    <property type="match status" value="1"/>
</dbReference>
<gene>
    <name evidence="6" type="ORF">B2A_09928</name>
</gene>
<reference evidence="6" key="2">
    <citation type="journal article" date="2014" name="ISME J.">
        <title>Microbial stratification in low pH oxic and suboxic macroscopic growths along an acid mine drainage.</title>
        <authorList>
            <person name="Mendez-Garcia C."/>
            <person name="Mesa V."/>
            <person name="Sprenger R.R."/>
            <person name="Richter M."/>
            <person name="Diez M.S."/>
            <person name="Solano J."/>
            <person name="Bargiela R."/>
            <person name="Golyshina O.V."/>
            <person name="Manteca A."/>
            <person name="Ramos J.L."/>
            <person name="Gallego J.R."/>
            <person name="Llorente I."/>
            <person name="Martins Dos Santos V.A."/>
            <person name="Jensen O.N."/>
            <person name="Pelaez A.I."/>
            <person name="Sanchez J."/>
            <person name="Ferrer M."/>
        </authorList>
    </citation>
    <scope>NUCLEOTIDE SEQUENCE</scope>
</reference>
<keyword evidence="3 6" id="KW-0808">Transferase</keyword>
<dbReference type="InterPro" id="IPR008949">
    <property type="entry name" value="Isoprenoid_synthase_dom_sf"/>
</dbReference>
<name>T0Z5Q6_9ZZZZ</name>
<dbReference type="PANTHER" id="PTHR12001:SF69">
    <property type="entry name" value="ALL TRANS-POLYPRENYL-DIPHOSPHATE SYNTHASE PDSS1"/>
    <property type="match status" value="1"/>
</dbReference>
<keyword evidence="5" id="KW-0460">Magnesium</keyword>
<dbReference type="GO" id="GO:0008299">
    <property type="term" value="P:isoprenoid biosynthetic process"/>
    <property type="evidence" value="ECO:0007669"/>
    <property type="project" value="InterPro"/>
</dbReference>
<evidence type="ECO:0000256" key="1">
    <source>
        <dbReference type="ARBA" id="ARBA00001946"/>
    </source>
</evidence>
<reference evidence="6" key="1">
    <citation type="submission" date="2013-08" db="EMBL/GenBank/DDBJ databases">
        <authorList>
            <person name="Mendez C."/>
            <person name="Richter M."/>
            <person name="Ferrer M."/>
            <person name="Sanchez J."/>
        </authorList>
    </citation>
    <scope>NUCLEOTIDE SEQUENCE</scope>
</reference>
<dbReference type="GO" id="GO:0004659">
    <property type="term" value="F:prenyltransferase activity"/>
    <property type="evidence" value="ECO:0007669"/>
    <property type="project" value="InterPro"/>
</dbReference>
<evidence type="ECO:0000256" key="5">
    <source>
        <dbReference type="ARBA" id="ARBA00022842"/>
    </source>
</evidence>
<dbReference type="SUPFAM" id="SSF48576">
    <property type="entry name" value="Terpenoid synthases"/>
    <property type="match status" value="1"/>
</dbReference>
<dbReference type="EMBL" id="AUZZ01007168">
    <property type="protein sequence ID" value="EQD43371.1"/>
    <property type="molecule type" value="Genomic_DNA"/>
</dbReference>
<organism evidence="6">
    <name type="scientific">mine drainage metagenome</name>
    <dbReference type="NCBI Taxonomy" id="410659"/>
    <lineage>
        <taxon>unclassified sequences</taxon>
        <taxon>metagenomes</taxon>
        <taxon>ecological metagenomes</taxon>
    </lineage>
</organism>
<evidence type="ECO:0000313" key="6">
    <source>
        <dbReference type="EMBL" id="EQD43371.1"/>
    </source>
</evidence>
<evidence type="ECO:0000256" key="2">
    <source>
        <dbReference type="ARBA" id="ARBA00006706"/>
    </source>
</evidence>
<accession>T0Z5Q6</accession>
<comment type="similarity">
    <text evidence="2">Belongs to the FPP/GGPP synthase family.</text>
</comment>
<comment type="caution">
    <text evidence="6">The sequence shown here is derived from an EMBL/GenBank/DDBJ whole genome shotgun (WGS) entry which is preliminary data.</text>
</comment>
<proteinExistence type="inferred from homology"/>
<dbReference type="InterPro" id="IPR000092">
    <property type="entry name" value="Polyprenyl_synt"/>
</dbReference>